<gene>
    <name evidence="1" type="ORF">UT24_C0019G0041</name>
</gene>
<evidence type="ECO:0000313" key="2">
    <source>
        <dbReference type="Proteomes" id="UP000033881"/>
    </source>
</evidence>
<comment type="caution">
    <text evidence="1">The sequence shown here is derived from an EMBL/GenBank/DDBJ whole genome shotgun (WGS) entry which is preliminary data.</text>
</comment>
<evidence type="ECO:0000313" key="1">
    <source>
        <dbReference type="EMBL" id="KKR00018.1"/>
    </source>
</evidence>
<reference evidence="1 2" key="1">
    <citation type="journal article" date="2015" name="Nature">
        <title>rRNA introns, odd ribosomes, and small enigmatic genomes across a large radiation of phyla.</title>
        <authorList>
            <person name="Brown C.T."/>
            <person name="Hug L.A."/>
            <person name="Thomas B.C."/>
            <person name="Sharon I."/>
            <person name="Castelle C.J."/>
            <person name="Singh A."/>
            <person name="Wilkins M.J."/>
            <person name="Williams K.H."/>
            <person name="Banfield J.F."/>
        </authorList>
    </citation>
    <scope>NUCLEOTIDE SEQUENCE [LARGE SCALE GENOMIC DNA]</scope>
</reference>
<organism evidence="1 2">
    <name type="scientific">Candidatus Woesebacteria bacterium GW2011_GWB1_39_12</name>
    <dbReference type="NCBI Taxonomy" id="1618574"/>
    <lineage>
        <taxon>Bacteria</taxon>
        <taxon>Candidatus Woeseibacteriota</taxon>
    </lineage>
</organism>
<protein>
    <submittedName>
        <fullName evidence="1">Uncharacterized protein</fullName>
    </submittedName>
</protein>
<dbReference type="EMBL" id="LBWB01000019">
    <property type="protein sequence ID" value="KKR00018.1"/>
    <property type="molecule type" value="Genomic_DNA"/>
</dbReference>
<feature type="non-terminal residue" evidence="1">
    <location>
        <position position="1"/>
    </location>
</feature>
<proteinExistence type="predicted"/>
<dbReference type="Proteomes" id="UP000033881">
    <property type="component" value="Unassembled WGS sequence"/>
</dbReference>
<sequence>QENLDEFGRNLSIPEIQEVIDRMIINGSTGCASQSKVDLTDLGYAISDLIGKKYPIPVIVDAIVKSKYSEYWNIDVQPREFYYMEYYCWCNLIFSEKTKIEEK</sequence>
<dbReference type="STRING" id="1618574.UT24_C0019G0041"/>
<dbReference type="AlphaFoldDB" id="A0A0G0M9T6"/>
<name>A0A0G0M9T6_9BACT</name>
<accession>A0A0G0M9T6</accession>